<sequence>METDDRSMTFSYAAIAFGALGMFTALFVLYAGPFTPQPDIGTSIGEIAGNMKAAAQRALQGRPQPEETIVQPTWDIDRILMGSAPAMGVLGVVMAIIAYIRREPKRAATCGMAISVAAIFVQVILLVALIVAGVMLLIGIMQNLDSILG</sequence>
<protein>
    <submittedName>
        <fullName evidence="2">Uncharacterized protein</fullName>
    </submittedName>
</protein>
<dbReference type="RefSeq" id="WP_219499076.1">
    <property type="nucleotide sequence ID" value="NZ_JAHXDN010000001.1"/>
</dbReference>
<comment type="caution">
    <text evidence="2">The sequence shown here is derived from an EMBL/GenBank/DDBJ whole genome shotgun (WGS) entry which is preliminary data.</text>
</comment>
<dbReference type="Proteomes" id="UP001138661">
    <property type="component" value="Unassembled WGS sequence"/>
</dbReference>
<evidence type="ECO:0000256" key="1">
    <source>
        <dbReference type="SAM" id="Phobius"/>
    </source>
</evidence>
<organism evidence="2 3">
    <name type="scientific">Roseobacter insulae</name>
    <dbReference type="NCBI Taxonomy" id="2859783"/>
    <lineage>
        <taxon>Bacteria</taxon>
        <taxon>Pseudomonadati</taxon>
        <taxon>Pseudomonadota</taxon>
        <taxon>Alphaproteobacteria</taxon>
        <taxon>Rhodobacterales</taxon>
        <taxon>Roseobacteraceae</taxon>
        <taxon>Roseobacter</taxon>
    </lineage>
</organism>
<keyword evidence="1" id="KW-1133">Transmembrane helix</keyword>
<feature type="transmembrane region" description="Helical" evidence="1">
    <location>
        <begin position="12"/>
        <end position="32"/>
    </location>
</feature>
<name>A0A9X1FSB4_9RHOB</name>
<keyword evidence="1" id="KW-0812">Transmembrane</keyword>
<proteinExistence type="predicted"/>
<keyword evidence="3" id="KW-1185">Reference proteome</keyword>
<keyword evidence="1" id="KW-0472">Membrane</keyword>
<feature type="transmembrane region" description="Helical" evidence="1">
    <location>
        <begin position="112"/>
        <end position="141"/>
    </location>
</feature>
<accession>A0A9X1FSB4</accession>
<reference evidence="2" key="1">
    <citation type="submission" date="2021-07" db="EMBL/GenBank/DDBJ databases">
        <title>Roseobacter insulae sp. nov., isolated from a tidal flat.</title>
        <authorList>
            <person name="Park S."/>
            <person name="Yoon J.-H."/>
        </authorList>
    </citation>
    <scope>NUCLEOTIDE SEQUENCE</scope>
    <source>
        <strain evidence="2">YSTF-M11</strain>
    </source>
</reference>
<dbReference type="AlphaFoldDB" id="A0A9X1FSB4"/>
<evidence type="ECO:0000313" key="2">
    <source>
        <dbReference type="EMBL" id="MBW4706884.1"/>
    </source>
</evidence>
<evidence type="ECO:0000313" key="3">
    <source>
        <dbReference type="Proteomes" id="UP001138661"/>
    </source>
</evidence>
<feature type="transmembrane region" description="Helical" evidence="1">
    <location>
        <begin position="79"/>
        <end position="100"/>
    </location>
</feature>
<dbReference type="EMBL" id="JAHXDN010000001">
    <property type="protein sequence ID" value="MBW4706884.1"/>
    <property type="molecule type" value="Genomic_DNA"/>
</dbReference>
<gene>
    <name evidence="2" type="ORF">KX928_03690</name>
</gene>